<sequence>MTSTPSPLIVAQGRAKQLHQLLIGGEGHLIHRFLKVQTAKARTKDVLVLSILDEQEALLLSLMQVYLQEIIDQSALDPSQWIYPIRDHHSGLWKVFQARPTSRIFRHLDQLKQHTKK</sequence>
<gene>
    <name evidence="1" type="ORF">GCM10008938_37170</name>
</gene>
<dbReference type="EMBL" id="BMOD01000018">
    <property type="protein sequence ID" value="GGJ47754.1"/>
    <property type="molecule type" value="Genomic_DNA"/>
</dbReference>
<proteinExistence type="predicted"/>
<reference evidence="2" key="1">
    <citation type="journal article" date="2019" name="Int. J. Syst. Evol. Microbiol.">
        <title>The Global Catalogue of Microorganisms (GCM) 10K type strain sequencing project: providing services to taxonomists for standard genome sequencing and annotation.</title>
        <authorList>
            <consortium name="The Broad Institute Genomics Platform"/>
            <consortium name="The Broad Institute Genome Sequencing Center for Infectious Disease"/>
            <person name="Wu L."/>
            <person name="Ma J."/>
        </authorList>
    </citation>
    <scope>NUCLEOTIDE SEQUENCE [LARGE SCALE GENOMIC DNA]</scope>
    <source>
        <strain evidence="2">JCM 14370</strain>
    </source>
</reference>
<evidence type="ECO:0000313" key="1">
    <source>
        <dbReference type="EMBL" id="GGJ47754.1"/>
    </source>
</evidence>
<dbReference type="Proteomes" id="UP000632222">
    <property type="component" value="Unassembled WGS sequence"/>
</dbReference>
<name>A0ABQ2D6M8_9DEIO</name>
<keyword evidence="2" id="KW-1185">Reference proteome</keyword>
<evidence type="ECO:0000313" key="2">
    <source>
        <dbReference type="Proteomes" id="UP000632222"/>
    </source>
</evidence>
<dbReference type="RefSeq" id="WP_189005253.1">
    <property type="nucleotide sequence ID" value="NZ_BMOD01000018.1"/>
</dbReference>
<organism evidence="1 2">
    <name type="scientific">Deinococcus roseus</name>
    <dbReference type="NCBI Taxonomy" id="392414"/>
    <lineage>
        <taxon>Bacteria</taxon>
        <taxon>Thermotogati</taxon>
        <taxon>Deinococcota</taxon>
        <taxon>Deinococci</taxon>
        <taxon>Deinococcales</taxon>
        <taxon>Deinococcaceae</taxon>
        <taxon>Deinococcus</taxon>
    </lineage>
</organism>
<accession>A0ABQ2D6M8</accession>
<protein>
    <submittedName>
        <fullName evidence="1">Uncharacterized protein</fullName>
    </submittedName>
</protein>
<comment type="caution">
    <text evidence="1">The sequence shown here is derived from an EMBL/GenBank/DDBJ whole genome shotgun (WGS) entry which is preliminary data.</text>
</comment>